<evidence type="ECO:0000313" key="10">
    <source>
        <dbReference type="Proteomes" id="UP000218775"/>
    </source>
</evidence>
<dbReference type="InterPro" id="IPR002132">
    <property type="entry name" value="Ribosomal_uL5"/>
</dbReference>
<sequence length="179" mass="20420">MSRLKQLYQDVVKEKLQKKFGYKNVNQIPKLKSIVLSMGLAEALKDKNIVEDSAKHLALISGQKPIETKAKKSISNFKLRDGQVIGLKVTLRSKRMYEFMDRFCSITSPRILDFRGFNTKTNRGCYSTGLKDHQVFTELNLDEVKREQGMNITFITSADSGEECFELLSGLGFPFKKVK</sequence>
<dbReference type="GO" id="GO:0003735">
    <property type="term" value="F:structural constituent of ribosome"/>
    <property type="evidence" value="ECO:0007669"/>
    <property type="project" value="InterPro"/>
</dbReference>
<evidence type="ECO:0000256" key="5">
    <source>
        <dbReference type="HAMAP-Rule" id="MF_01333"/>
    </source>
</evidence>
<dbReference type="PIRSF" id="PIRSF002161">
    <property type="entry name" value="Ribosomal_L5"/>
    <property type="match status" value="1"/>
</dbReference>
<keyword evidence="2 5" id="KW-0689">Ribosomal protein</keyword>
<dbReference type="PANTHER" id="PTHR11994">
    <property type="entry name" value="60S RIBOSOMAL PROTEIN L11-RELATED"/>
    <property type="match status" value="1"/>
</dbReference>
<dbReference type="GO" id="GO:1990904">
    <property type="term" value="C:ribonucleoprotein complex"/>
    <property type="evidence" value="ECO:0007669"/>
    <property type="project" value="UniProtKB-KW"/>
</dbReference>
<accession>A0A2A4X759</accession>
<dbReference type="GO" id="GO:0000049">
    <property type="term" value="F:tRNA binding"/>
    <property type="evidence" value="ECO:0007669"/>
    <property type="project" value="UniProtKB-UniRule"/>
</dbReference>
<keyword evidence="5" id="KW-0694">RNA-binding</keyword>
<dbReference type="PROSITE" id="PS00358">
    <property type="entry name" value="RIBOSOMAL_L5"/>
    <property type="match status" value="1"/>
</dbReference>
<dbReference type="Proteomes" id="UP000218775">
    <property type="component" value="Unassembled WGS sequence"/>
</dbReference>
<feature type="domain" description="Large ribosomal subunit protein uL5 N-terminal" evidence="7">
    <location>
        <begin position="24"/>
        <end position="80"/>
    </location>
</feature>
<dbReference type="InterPro" id="IPR031309">
    <property type="entry name" value="Ribosomal_uL5_C"/>
</dbReference>
<evidence type="ECO:0000259" key="8">
    <source>
        <dbReference type="Pfam" id="PF00673"/>
    </source>
</evidence>
<dbReference type="Pfam" id="PF00281">
    <property type="entry name" value="Ribosomal_L5"/>
    <property type="match status" value="1"/>
</dbReference>
<dbReference type="GO" id="GO:0019843">
    <property type="term" value="F:rRNA binding"/>
    <property type="evidence" value="ECO:0007669"/>
    <property type="project" value="UniProtKB-UniRule"/>
</dbReference>
<dbReference type="GO" id="GO:0005840">
    <property type="term" value="C:ribosome"/>
    <property type="evidence" value="ECO:0007669"/>
    <property type="project" value="UniProtKB-KW"/>
</dbReference>
<comment type="caution">
    <text evidence="9">The sequence shown here is derived from an EMBL/GenBank/DDBJ whole genome shotgun (WGS) entry which is preliminary data.</text>
</comment>
<dbReference type="Gene3D" id="3.30.1440.10">
    <property type="match status" value="1"/>
</dbReference>
<comment type="similarity">
    <text evidence="1 5 6">Belongs to the universal ribosomal protein uL5 family.</text>
</comment>
<organism evidence="9 10">
    <name type="scientific">Aerophobetes bacterium</name>
    <dbReference type="NCBI Taxonomy" id="2030807"/>
    <lineage>
        <taxon>Bacteria</taxon>
        <taxon>Candidatus Aerophobota</taxon>
    </lineage>
</organism>
<gene>
    <name evidence="5" type="primary">rplE</name>
    <name evidence="9" type="ORF">COB21_00755</name>
</gene>
<dbReference type="NCBIfam" id="NF000585">
    <property type="entry name" value="PRK00010.1"/>
    <property type="match status" value="1"/>
</dbReference>
<name>A0A2A4X759_UNCAE</name>
<reference evidence="10" key="1">
    <citation type="submission" date="2017-08" db="EMBL/GenBank/DDBJ databases">
        <title>A dynamic microbial community with high functional redundancy inhabits the cold, oxic subseafloor aquifer.</title>
        <authorList>
            <person name="Tully B.J."/>
            <person name="Wheat C.G."/>
            <person name="Glazer B.T."/>
            <person name="Huber J.A."/>
        </authorList>
    </citation>
    <scope>NUCLEOTIDE SEQUENCE [LARGE SCALE GENOMIC DNA]</scope>
</reference>
<dbReference type="InterPro" id="IPR031310">
    <property type="entry name" value="Ribosomal_uL5_N"/>
</dbReference>
<dbReference type="InterPro" id="IPR020930">
    <property type="entry name" value="Ribosomal_uL5_bac-type"/>
</dbReference>
<protein>
    <recommendedName>
        <fullName evidence="4 5">Large ribosomal subunit protein uL5</fullName>
    </recommendedName>
</protein>
<evidence type="ECO:0000313" key="9">
    <source>
        <dbReference type="EMBL" id="PCI78443.1"/>
    </source>
</evidence>
<keyword evidence="5" id="KW-0820">tRNA-binding</keyword>
<dbReference type="InterPro" id="IPR022803">
    <property type="entry name" value="Ribosomal_uL5_dom_sf"/>
</dbReference>
<dbReference type="EMBL" id="NVUK01000006">
    <property type="protein sequence ID" value="PCI78443.1"/>
    <property type="molecule type" value="Genomic_DNA"/>
</dbReference>
<feature type="domain" description="Large ribosomal subunit protein uL5 C-terminal" evidence="8">
    <location>
        <begin position="85"/>
        <end position="175"/>
    </location>
</feature>
<evidence type="ECO:0000256" key="1">
    <source>
        <dbReference type="ARBA" id="ARBA00008553"/>
    </source>
</evidence>
<keyword evidence="3 5" id="KW-0687">Ribonucleoprotein</keyword>
<proteinExistence type="inferred from homology"/>
<dbReference type="InterPro" id="IPR020929">
    <property type="entry name" value="Ribosomal_uL5_CS"/>
</dbReference>
<dbReference type="Pfam" id="PF00673">
    <property type="entry name" value="Ribosomal_L5_C"/>
    <property type="match status" value="1"/>
</dbReference>
<comment type="subunit">
    <text evidence="5">Part of the 50S ribosomal subunit; part of the 5S rRNA/L5/L18/L25 subcomplex. Contacts the 5S rRNA and the P site tRNA. Forms a bridge to the 30S subunit in the 70S ribosome.</text>
</comment>
<evidence type="ECO:0000256" key="3">
    <source>
        <dbReference type="ARBA" id="ARBA00023274"/>
    </source>
</evidence>
<dbReference type="GO" id="GO:0006412">
    <property type="term" value="P:translation"/>
    <property type="evidence" value="ECO:0007669"/>
    <property type="project" value="UniProtKB-UniRule"/>
</dbReference>
<comment type="function">
    <text evidence="5">This is 1 of the proteins that bind and probably mediate the attachment of the 5S RNA into the large ribosomal subunit, where it forms part of the central protuberance. In the 70S ribosome it contacts protein S13 of the 30S subunit (bridge B1b), connecting the 2 subunits; this bridge is implicated in subunit movement. Contacts the P site tRNA; the 5S rRNA and some of its associated proteins might help stabilize positioning of ribosome-bound tRNAs.</text>
</comment>
<dbReference type="FunFam" id="3.30.1440.10:FF:000001">
    <property type="entry name" value="50S ribosomal protein L5"/>
    <property type="match status" value="1"/>
</dbReference>
<evidence type="ECO:0000256" key="4">
    <source>
        <dbReference type="ARBA" id="ARBA00035245"/>
    </source>
</evidence>
<keyword evidence="5" id="KW-0699">rRNA-binding</keyword>
<evidence type="ECO:0000256" key="2">
    <source>
        <dbReference type="ARBA" id="ARBA00022980"/>
    </source>
</evidence>
<dbReference type="SUPFAM" id="SSF55282">
    <property type="entry name" value="RL5-like"/>
    <property type="match status" value="1"/>
</dbReference>
<evidence type="ECO:0000256" key="6">
    <source>
        <dbReference type="RuleBase" id="RU003930"/>
    </source>
</evidence>
<dbReference type="AlphaFoldDB" id="A0A2A4X759"/>
<evidence type="ECO:0000259" key="7">
    <source>
        <dbReference type="Pfam" id="PF00281"/>
    </source>
</evidence>
<dbReference type="HAMAP" id="MF_01333_B">
    <property type="entry name" value="Ribosomal_uL5_B"/>
    <property type="match status" value="1"/>
</dbReference>